<feature type="region of interest" description="Disordered" evidence="11">
    <location>
        <begin position="219"/>
        <end position="251"/>
    </location>
</feature>
<dbReference type="PANTHER" id="PTHR10379:SF13">
    <property type="entry name" value="PROTEIN CBFA2T2"/>
    <property type="match status" value="1"/>
</dbReference>
<dbReference type="Gene3D" id="6.10.250.230">
    <property type="match status" value="1"/>
</dbReference>
<keyword evidence="14" id="KW-1185">Reference proteome</keyword>
<dbReference type="SUPFAM" id="SSF144232">
    <property type="entry name" value="HIT/MYND zinc finger-like"/>
    <property type="match status" value="1"/>
</dbReference>
<evidence type="ECO:0000256" key="7">
    <source>
        <dbReference type="ARBA" id="ARBA00023163"/>
    </source>
</evidence>
<evidence type="ECO:0000256" key="8">
    <source>
        <dbReference type="ARBA" id="ARBA00023242"/>
    </source>
</evidence>
<dbReference type="FunFam" id="6.10.140.2220:FF:000001">
    <property type="entry name" value="CBFA2/RUNX1 translocation partner 3"/>
    <property type="match status" value="1"/>
</dbReference>
<dbReference type="InterPro" id="IPR003894">
    <property type="entry name" value="TAFH_NHR1"/>
</dbReference>
<dbReference type="Pfam" id="PF01753">
    <property type="entry name" value="zf-MYND"/>
    <property type="match status" value="1"/>
</dbReference>
<dbReference type="InterPro" id="IPR037249">
    <property type="entry name" value="TAFH/NHR1_dom_sf"/>
</dbReference>
<evidence type="ECO:0000256" key="10">
    <source>
        <dbReference type="SAM" id="Coils"/>
    </source>
</evidence>
<dbReference type="PRINTS" id="PR01877">
    <property type="entry name" value="MTGR1PROTEIN"/>
</dbReference>
<keyword evidence="7" id="KW-0804">Transcription</keyword>
<evidence type="ECO:0000259" key="13">
    <source>
        <dbReference type="PROSITE" id="PS51119"/>
    </source>
</evidence>
<dbReference type="GO" id="GO:0003714">
    <property type="term" value="F:transcription corepressor activity"/>
    <property type="evidence" value="ECO:0007669"/>
    <property type="project" value="InterPro"/>
</dbReference>
<proteinExistence type="predicted"/>
<feature type="domain" description="MYND-type" evidence="12">
    <location>
        <begin position="495"/>
        <end position="531"/>
    </location>
</feature>
<keyword evidence="2" id="KW-0678">Repressor</keyword>
<evidence type="ECO:0000256" key="1">
    <source>
        <dbReference type="ARBA" id="ARBA00004123"/>
    </source>
</evidence>
<evidence type="ECO:0000256" key="5">
    <source>
        <dbReference type="ARBA" id="ARBA00022833"/>
    </source>
</evidence>
<gene>
    <name evidence="15" type="primary">CBFA2T2</name>
</gene>
<evidence type="ECO:0000256" key="3">
    <source>
        <dbReference type="ARBA" id="ARBA00022723"/>
    </source>
</evidence>
<feature type="region of interest" description="Disordered" evidence="11">
    <location>
        <begin position="1"/>
        <end position="96"/>
    </location>
</feature>
<feature type="coiled-coil region" evidence="10">
    <location>
        <begin position="434"/>
        <end position="476"/>
    </location>
</feature>
<dbReference type="Gene3D" id="1.20.120.1110">
    <property type="entry name" value="TAFH/NHR1 domain"/>
    <property type="match status" value="1"/>
</dbReference>
<evidence type="ECO:0000256" key="6">
    <source>
        <dbReference type="ARBA" id="ARBA00023015"/>
    </source>
</evidence>
<feature type="compositionally biased region" description="Basic and acidic residues" evidence="11">
    <location>
        <begin position="379"/>
        <end position="388"/>
    </location>
</feature>
<dbReference type="PROSITE" id="PS01360">
    <property type="entry name" value="ZF_MYND_1"/>
    <property type="match status" value="1"/>
</dbReference>
<dbReference type="PANTHER" id="PTHR10379">
    <property type="entry name" value="MTG8 ETO EIGHT TWENTY ONE PROTEIN"/>
    <property type="match status" value="1"/>
</dbReference>
<evidence type="ECO:0000256" key="11">
    <source>
        <dbReference type="SAM" id="MobiDB-lite"/>
    </source>
</evidence>
<dbReference type="PRINTS" id="PR01875">
    <property type="entry name" value="ETOFAMILY"/>
</dbReference>
<keyword evidence="6" id="KW-0805">Transcription regulation</keyword>
<dbReference type="RefSeq" id="XP_025022768.1">
    <property type="nucleotide sequence ID" value="XM_025167000.1"/>
</dbReference>
<keyword evidence="4 9" id="KW-0863">Zinc-finger</keyword>
<sequence>MVGIPGASQFAGEKRISVMPGSPVEVKIQPRSSPSSMPPLPPVNPSGPRPVSFTPAALPNGMNHSPPTLNGAPSPPQRFSNGPASSSSSSLTNQQLPATCGARQLSKLKRFLTTLQQFGNDISPEIGEKVRTLVLALVNSTVTIEEFHCKLQEATNFPLRPFVIPFLKANLPLLQRELLHCARAAKQTPSQYLAQHEHILLNTNSASPADSSELLMEVNGNGKRHSPDRREENNFDREPIPSEPPAKRVCTISPAPRHSPSLMLPVINPAGQFHPTPPPLQHYTLEDIATSHLYRDPSKMLEHRDLRERHSIGLNGGYQDELVDHRLTEREWADEWKHLDHALNCIMEMVEKTRRSMAVLRRCQEADREELNYWKRRCSEPTEPRKGGNDLTARQHSPGSSDSISSESQREFSSRPGTAGYVTEEIWKKAEAVNEVKRQAMSEVQKAVAEAEQKAFEMIASERARMEQTIADAKRQATEDAFLVINEQEESTESCWNCGRKASETCSGCNIARYCGSFCQHKDWERHHRICGQGLHSQVKPVSLSAGRSSAATLNVVDGITSPALEKTSATTSRSSTPASVTAVDANAL</sequence>
<evidence type="ECO:0000256" key="4">
    <source>
        <dbReference type="ARBA" id="ARBA00022771"/>
    </source>
</evidence>
<protein>
    <submittedName>
        <fullName evidence="15">Protein CBFA2T2 isoform X2</fullName>
    </submittedName>
</protein>
<comment type="subcellular location">
    <subcellularLocation>
        <location evidence="1">Nucleus</location>
    </subcellularLocation>
</comment>
<evidence type="ECO:0000256" key="9">
    <source>
        <dbReference type="PROSITE-ProRule" id="PRU00134"/>
    </source>
</evidence>
<evidence type="ECO:0000256" key="2">
    <source>
        <dbReference type="ARBA" id="ARBA00022491"/>
    </source>
</evidence>
<feature type="region of interest" description="Disordered" evidence="11">
    <location>
        <begin position="379"/>
        <end position="417"/>
    </location>
</feature>
<dbReference type="GO" id="GO:0005634">
    <property type="term" value="C:nucleus"/>
    <property type="evidence" value="ECO:0007669"/>
    <property type="project" value="UniProtKB-SubCell"/>
</dbReference>
<feature type="compositionally biased region" description="Low complexity" evidence="11">
    <location>
        <begin position="568"/>
        <end position="583"/>
    </location>
</feature>
<dbReference type="GeneID" id="103067847"/>
<dbReference type="GO" id="GO:0006351">
    <property type="term" value="P:DNA-templated transcription"/>
    <property type="evidence" value="ECO:0007669"/>
    <property type="project" value="InterPro"/>
</dbReference>
<dbReference type="PROSITE" id="PS50865">
    <property type="entry name" value="ZF_MYND_2"/>
    <property type="match status" value="1"/>
</dbReference>
<reference evidence="15" key="1">
    <citation type="submission" date="2025-08" db="UniProtKB">
        <authorList>
            <consortium name="RefSeq"/>
        </authorList>
    </citation>
    <scope>IDENTIFICATION</scope>
    <source>
        <tissue evidence="15">Liver</tissue>
    </source>
</reference>
<dbReference type="InterPro" id="IPR013289">
    <property type="entry name" value="CBFA2T1/2/3"/>
</dbReference>
<dbReference type="Pfam" id="PF07531">
    <property type="entry name" value="TAFH"/>
    <property type="match status" value="1"/>
</dbReference>
<dbReference type="Proteomes" id="UP000695026">
    <property type="component" value="Unplaced"/>
</dbReference>
<dbReference type="CTD" id="9139"/>
<keyword evidence="10" id="KW-0175">Coiled coil</keyword>
<organism evidence="14 15">
    <name type="scientific">Python bivittatus</name>
    <name type="common">Burmese python</name>
    <name type="synonym">Python molurus bivittatus</name>
    <dbReference type="NCBI Taxonomy" id="176946"/>
    <lineage>
        <taxon>Eukaryota</taxon>
        <taxon>Metazoa</taxon>
        <taxon>Chordata</taxon>
        <taxon>Craniata</taxon>
        <taxon>Vertebrata</taxon>
        <taxon>Euteleostomi</taxon>
        <taxon>Lepidosauria</taxon>
        <taxon>Squamata</taxon>
        <taxon>Bifurcata</taxon>
        <taxon>Unidentata</taxon>
        <taxon>Episquamata</taxon>
        <taxon>Toxicofera</taxon>
        <taxon>Serpentes</taxon>
        <taxon>Henophidia</taxon>
        <taxon>Pythonidae</taxon>
        <taxon>Python</taxon>
    </lineage>
</organism>
<evidence type="ECO:0000259" key="12">
    <source>
        <dbReference type="PROSITE" id="PS50865"/>
    </source>
</evidence>
<dbReference type="InterPro" id="IPR014896">
    <property type="entry name" value="NHR2"/>
</dbReference>
<feature type="domain" description="TAFH" evidence="13">
    <location>
        <begin position="102"/>
        <end position="197"/>
    </location>
</feature>
<dbReference type="Pfam" id="PF08788">
    <property type="entry name" value="NHR2"/>
    <property type="match status" value="1"/>
</dbReference>
<dbReference type="FunFam" id="1.20.120.1110:FF:000001">
    <property type="entry name" value="RUNX1 translocation partner 1"/>
    <property type="match status" value="1"/>
</dbReference>
<name>A0A9F5ISM3_PYTBI</name>
<feature type="region of interest" description="Disordered" evidence="11">
    <location>
        <begin position="568"/>
        <end position="589"/>
    </location>
</feature>
<evidence type="ECO:0000313" key="14">
    <source>
        <dbReference type="Proteomes" id="UP000695026"/>
    </source>
</evidence>
<dbReference type="SMART" id="SM00549">
    <property type="entry name" value="TAFH"/>
    <property type="match status" value="1"/>
</dbReference>
<accession>A0A9F5ISM3</accession>
<dbReference type="AlphaFoldDB" id="A0A9F5ISM3"/>
<feature type="compositionally biased region" description="Basic and acidic residues" evidence="11">
    <location>
        <begin position="228"/>
        <end position="240"/>
    </location>
</feature>
<keyword evidence="3" id="KW-0479">Metal-binding</keyword>
<dbReference type="SUPFAM" id="SSF158553">
    <property type="entry name" value="TAFH domain-like"/>
    <property type="match status" value="1"/>
</dbReference>
<dbReference type="GO" id="GO:0008270">
    <property type="term" value="F:zinc ion binding"/>
    <property type="evidence" value="ECO:0007669"/>
    <property type="project" value="UniProtKB-KW"/>
</dbReference>
<dbReference type="PROSITE" id="PS51119">
    <property type="entry name" value="TAFH"/>
    <property type="match status" value="1"/>
</dbReference>
<evidence type="ECO:0000313" key="15">
    <source>
        <dbReference type="RefSeq" id="XP_025022768.1"/>
    </source>
</evidence>
<dbReference type="Gene3D" id="6.10.140.2220">
    <property type="match status" value="1"/>
</dbReference>
<keyword evidence="5" id="KW-0862">Zinc</keyword>
<keyword evidence="8" id="KW-0539">Nucleus</keyword>
<dbReference type="InterPro" id="IPR002893">
    <property type="entry name" value="Znf_MYND"/>
</dbReference>
<feature type="compositionally biased region" description="Low complexity" evidence="11">
    <location>
        <begin position="397"/>
        <end position="407"/>
    </location>
</feature>
<feature type="compositionally biased region" description="Pro residues" evidence="11">
    <location>
        <begin position="36"/>
        <end position="48"/>
    </location>
</feature>
<dbReference type="InterPro" id="IPR013291">
    <property type="entry name" value="MTGR1"/>
</dbReference>